<dbReference type="Proteomes" id="UP000011083">
    <property type="component" value="Unassembled WGS sequence"/>
</dbReference>
<name>L8H2D0_ACACF</name>
<feature type="region of interest" description="Disordered" evidence="2">
    <location>
        <begin position="631"/>
        <end position="789"/>
    </location>
</feature>
<dbReference type="KEGG" id="acan:ACA1_266230"/>
<dbReference type="RefSeq" id="XP_004341482.1">
    <property type="nucleotide sequence ID" value="XM_004341434.1"/>
</dbReference>
<feature type="compositionally biased region" description="Low complexity" evidence="2">
    <location>
        <begin position="639"/>
        <end position="649"/>
    </location>
</feature>
<evidence type="ECO:0000256" key="2">
    <source>
        <dbReference type="SAM" id="MobiDB-lite"/>
    </source>
</evidence>
<keyword evidence="1" id="KW-0175">Coiled coil</keyword>
<feature type="compositionally biased region" description="Basic residues" evidence="2">
    <location>
        <begin position="766"/>
        <end position="775"/>
    </location>
</feature>
<evidence type="ECO:0000313" key="4">
    <source>
        <dbReference type="EMBL" id="ELR19397.1"/>
    </source>
</evidence>
<dbReference type="InterPro" id="IPR052072">
    <property type="entry name" value="Vascular_dev_regulator"/>
</dbReference>
<proteinExistence type="predicted"/>
<feature type="region of interest" description="Disordered" evidence="2">
    <location>
        <begin position="1027"/>
        <end position="1048"/>
    </location>
</feature>
<feature type="region of interest" description="Disordered" evidence="2">
    <location>
        <begin position="238"/>
        <end position="292"/>
    </location>
</feature>
<gene>
    <name evidence="4" type="ORF">ACA1_266230</name>
</gene>
<feature type="compositionally biased region" description="Low complexity" evidence="2">
    <location>
        <begin position="49"/>
        <end position="68"/>
    </location>
</feature>
<sequence>MSLRWKGSISRRFLKEDGGHATGAESNKPISRRVELELGVKAISGLPVSQPSSPTSSGSDDSSGEGPQTTLCVTWRKNGKLEHGEDKRRQREGTTLTAKVAPDGTCSWEGGRMTVVPCHIRKFDSKADVCDHKTVTFYVNQVVGSRAKKLKKMYEATLDLDRLTLYPTYSEEHLVLRPLGLRNKPSHDIAWLLGSSHDAYQVNPREMPITSRTQSIGSIEGELSLGKAARRLSQQLVRVRSMPGEEGKPKESQGEADGEEGNDGDHDHNHDHDHDHNHDHGVDEAERKRHEKEEAERYIQLYLDGYKKKQPEGLARGLVQREDSPLRGRAPANAGDEGADAPRDRRARAAAGGDQARRRPSAPRARAPRDPPAQGNSGGEEGPDEPLREETARMVDDLRALIIEREDQLAELRSELSRRTAEIDALMRERDDEAAAARDAAQQCEDLRAALEANELERNEVQSTLDQVLGQASAMHEELMEKQARLAELENLALRSAHDADAEAQLESERLREVVEAHRQGGRRAHPAPGGQAQAERRVQAAHRRARGVDGGEAGRAGHDDPQPQRALPALRGAGGRPRARATRAGGRAGRQGGQAEPKGCGGGCGCGRCGCSVGASTARVELVPGQIGGRSSAAARTGRGQEAAAPAAAGGGRVRPGPRRDGQRVARLRGPGGRLGASTPRLQAADRRARLASGARGGQRAPATRGDQRVRGRHRGAAASGDGRARRNARGGPALRAGQAATRRGRPRVRRAGPRGSAIKQRILTSRKRGKARRSTSMTGMTSRAPSNSDAFAGQVSYDNTPALDKLVNLQWEVDMRALIERHVWSYDPTKRQAATARTAVKEILGQLQVFQPRHNAGEAGADTLTSLVHGLMRALARSHKRASGLEEQIHWLSFTCHLLHGLKSNPESAGFFHPAVYYSVPDPAESGVGVAKVKFRVQHQHHPQDQRDFELAEESSSQPDATLAERQPRQTQAQAHDAEEALNPNYMSFLWLQKLHNLVLRIYRAIVALACASIEPVIAALMQPKQQLPPPSSSSAHSSAAQPQLPAAVALSPKSTGTGGGEGVQPSRQAVVHHEAAAEAGIRMFARSTRETLRGLGFMKAKLLPEAPLPAPDDDYETSKCVKEFKGIIESLFELLIAEGVYEAVVIQLCKQLFHHLDVSLFNRLLTGNDLVRSPAHAVKIKYFLSQLVDWCLHDVVAGNSNDEQDGDAITLSEVLQLSCTFLERHTAEATSLLVMDKERILEEGDNLRALFSHLNGHQIIHLLEKIHVDEPSHNVASGQRLSATPRWMVLLSRLALASPHPAAAASTGDLPAPPTTSVAALVSSASQASHGLSSQPLQLPTSLLSFQSLPN</sequence>
<feature type="compositionally biased region" description="Low complexity" evidence="2">
    <location>
        <begin position="692"/>
        <end position="702"/>
    </location>
</feature>
<feature type="domain" description="Dilute" evidence="3">
    <location>
        <begin position="989"/>
        <end position="1296"/>
    </location>
</feature>
<feature type="region of interest" description="Disordered" evidence="2">
    <location>
        <begin position="516"/>
        <end position="600"/>
    </location>
</feature>
<evidence type="ECO:0000313" key="5">
    <source>
        <dbReference type="Proteomes" id="UP000011083"/>
    </source>
</evidence>
<feature type="region of interest" description="Disordered" evidence="2">
    <location>
        <begin position="317"/>
        <end position="389"/>
    </location>
</feature>
<dbReference type="InterPro" id="IPR002710">
    <property type="entry name" value="Dilute_dom"/>
</dbReference>
<dbReference type="VEuPathDB" id="AmoebaDB:ACA1_266230"/>
<evidence type="ECO:0000256" key="1">
    <source>
        <dbReference type="SAM" id="Coils"/>
    </source>
</evidence>
<feature type="compositionally biased region" description="Basic and acidic residues" evidence="2">
    <location>
        <begin position="79"/>
        <end position="92"/>
    </location>
</feature>
<feature type="compositionally biased region" description="Basic residues" evidence="2">
    <location>
        <begin position="744"/>
        <end position="754"/>
    </location>
</feature>
<dbReference type="EMBL" id="KB007933">
    <property type="protein sequence ID" value="ELR19397.1"/>
    <property type="molecule type" value="Genomic_DNA"/>
</dbReference>
<feature type="compositionally biased region" description="Basic and acidic residues" evidence="2">
    <location>
        <begin position="263"/>
        <end position="292"/>
    </location>
</feature>
<protein>
    <submittedName>
        <fullName evidence="4">DIL domain containing protein</fullName>
    </submittedName>
</protein>
<dbReference type="PANTHER" id="PTHR16027:SF6">
    <property type="entry name" value="DILUTE DOMAIN-CONTAINING PROTEIN"/>
    <property type="match status" value="1"/>
</dbReference>
<feature type="compositionally biased region" description="Low complexity" evidence="2">
    <location>
        <begin position="731"/>
        <end position="743"/>
    </location>
</feature>
<feature type="coiled-coil region" evidence="1">
    <location>
        <begin position="395"/>
        <end position="492"/>
    </location>
</feature>
<organism evidence="4 5">
    <name type="scientific">Acanthamoeba castellanii (strain ATCC 30010 / Neff)</name>
    <dbReference type="NCBI Taxonomy" id="1257118"/>
    <lineage>
        <taxon>Eukaryota</taxon>
        <taxon>Amoebozoa</taxon>
        <taxon>Discosea</taxon>
        <taxon>Longamoebia</taxon>
        <taxon>Centramoebida</taxon>
        <taxon>Acanthamoebidae</taxon>
        <taxon>Acanthamoeba</taxon>
    </lineage>
</organism>
<dbReference type="SMART" id="SM01132">
    <property type="entry name" value="DIL"/>
    <property type="match status" value="1"/>
</dbReference>
<evidence type="ECO:0000259" key="3">
    <source>
        <dbReference type="PROSITE" id="PS51126"/>
    </source>
</evidence>
<feature type="compositionally biased region" description="Basic and acidic residues" evidence="2">
    <location>
        <begin position="243"/>
        <end position="253"/>
    </location>
</feature>
<accession>L8H2D0</accession>
<feature type="region of interest" description="Disordered" evidence="2">
    <location>
        <begin position="941"/>
        <end position="978"/>
    </location>
</feature>
<keyword evidence="5" id="KW-1185">Reference proteome</keyword>
<dbReference type="GO" id="GO:0051020">
    <property type="term" value="F:GTPase binding"/>
    <property type="evidence" value="ECO:0007669"/>
    <property type="project" value="TreeGrafter"/>
</dbReference>
<dbReference type="PROSITE" id="PS51126">
    <property type="entry name" value="DILUTE"/>
    <property type="match status" value="1"/>
</dbReference>
<feature type="compositionally biased region" description="Polar residues" evidence="2">
    <location>
        <begin position="776"/>
        <end position="789"/>
    </location>
</feature>
<dbReference type="GeneID" id="14920176"/>
<reference evidence="4 5" key="1">
    <citation type="journal article" date="2013" name="Genome Biol.">
        <title>Genome of Acanthamoeba castellanii highlights extensive lateral gene transfer and early evolution of tyrosine kinase signaling.</title>
        <authorList>
            <person name="Clarke M."/>
            <person name="Lohan A.J."/>
            <person name="Liu B."/>
            <person name="Lagkouvardos I."/>
            <person name="Roy S."/>
            <person name="Zafar N."/>
            <person name="Bertelli C."/>
            <person name="Schilde C."/>
            <person name="Kianianmomeni A."/>
            <person name="Burglin T.R."/>
            <person name="Frech C."/>
            <person name="Turcotte B."/>
            <person name="Kopec K.O."/>
            <person name="Synnott J.M."/>
            <person name="Choo C."/>
            <person name="Paponov I."/>
            <person name="Finkler A."/>
            <person name="Soon Heng Tan C."/>
            <person name="Hutchins A.P."/>
            <person name="Weinmeier T."/>
            <person name="Rattei T."/>
            <person name="Chu J.S."/>
            <person name="Gimenez G."/>
            <person name="Irimia M."/>
            <person name="Rigden D.J."/>
            <person name="Fitzpatrick D.A."/>
            <person name="Lorenzo-Morales J."/>
            <person name="Bateman A."/>
            <person name="Chiu C.H."/>
            <person name="Tang P."/>
            <person name="Hegemann P."/>
            <person name="Fromm H."/>
            <person name="Raoult D."/>
            <person name="Greub G."/>
            <person name="Miranda-Saavedra D."/>
            <person name="Chen N."/>
            <person name="Nash P."/>
            <person name="Ginger M.L."/>
            <person name="Horn M."/>
            <person name="Schaap P."/>
            <person name="Caler L."/>
            <person name="Loftus B."/>
        </authorList>
    </citation>
    <scope>NUCLEOTIDE SEQUENCE [LARGE SCALE GENOMIC DNA]</scope>
    <source>
        <strain evidence="4 5">Neff</strain>
    </source>
</reference>
<dbReference type="Pfam" id="PF01843">
    <property type="entry name" value="DIL"/>
    <property type="match status" value="1"/>
</dbReference>
<feature type="region of interest" description="Disordered" evidence="2">
    <location>
        <begin position="1"/>
        <end position="95"/>
    </location>
</feature>
<dbReference type="PANTHER" id="PTHR16027">
    <property type="entry name" value="DILUTE DOMAIN-CONTAINING PROTEIN YPR089W"/>
    <property type="match status" value="1"/>
</dbReference>
<feature type="compositionally biased region" description="Low complexity" evidence="2">
    <location>
        <begin position="1035"/>
        <end position="1048"/>
    </location>
</feature>